<keyword evidence="3" id="KW-0862">Zinc</keyword>
<sequence>MAAFKSDLVTYTPSDPSLLRTYTDNSPESGSVLHRSFCGRCGSLVRVTRTPRAEDAVVVPMGVIDGDKADLKPTIEYFCSRKSPWIGDVDGASLFDKLP</sequence>
<dbReference type="PANTHER" id="PTHR33337">
    <property type="entry name" value="GFA DOMAIN-CONTAINING PROTEIN"/>
    <property type="match status" value="1"/>
</dbReference>
<organism evidence="6 7">
    <name type="scientific">Eutypa lata (strain UCR-EL1)</name>
    <name type="common">Grapevine dieback disease fungus</name>
    <name type="synonym">Eutypa armeniacae</name>
    <dbReference type="NCBI Taxonomy" id="1287681"/>
    <lineage>
        <taxon>Eukaryota</taxon>
        <taxon>Fungi</taxon>
        <taxon>Dikarya</taxon>
        <taxon>Ascomycota</taxon>
        <taxon>Pezizomycotina</taxon>
        <taxon>Sordariomycetes</taxon>
        <taxon>Xylariomycetidae</taxon>
        <taxon>Xylariales</taxon>
        <taxon>Diatrypaceae</taxon>
        <taxon>Eutypa</taxon>
    </lineage>
</organism>
<dbReference type="PANTHER" id="PTHR33337:SF40">
    <property type="entry name" value="CENP-V_GFA DOMAIN-CONTAINING PROTEIN-RELATED"/>
    <property type="match status" value="1"/>
</dbReference>
<dbReference type="Gene3D" id="3.90.1590.10">
    <property type="entry name" value="glutathione-dependent formaldehyde- activating enzyme (gfa)"/>
    <property type="match status" value="1"/>
</dbReference>
<name>M7SWN1_EUTLA</name>
<dbReference type="GO" id="GO:0016846">
    <property type="term" value="F:carbon-sulfur lyase activity"/>
    <property type="evidence" value="ECO:0007669"/>
    <property type="project" value="InterPro"/>
</dbReference>
<reference evidence="7" key="1">
    <citation type="journal article" date="2013" name="Genome Announc.">
        <title>Draft genome sequence of the grapevine dieback fungus Eutypa lata UCR-EL1.</title>
        <authorList>
            <person name="Blanco-Ulate B."/>
            <person name="Rolshausen P.E."/>
            <person name="Cantu D."/>
        </authorList>
    </citation>
    <scope>NUCLEOTIDE SEQUENCE [LARGE SCALE GENOMIC DNA]</scope>
    <source>
        <strain evidence="7">UCR-EL1</strain>
    </source>
</reference>
<evidence type="ECO:0000256" key="2">
    <source>
        <dbReference type="ARBA" id="ARBA00022723"/>
    </source>
</evidence>
<protein>
    <submittedName>
        <fullName evidence="6">Putative duf636 domain protein</fullName>
    </submittedName>
</protein>
<keyword evidence="7" id="KW-1185">Reference proteome</keyword>
<evidence type="ECO:0000259" key="5">
    <source>
        <dbReference type="Pfam" id="PF04828"/>
    </source>
</evidence>
<dbReference type="HOGENOM" id="CLU_2320370_0_0_1"/>
<dbReference type="OrthoDB" id="428768at2759"/>
<proteinExistence type="inferred from homology"/>
<dbReference type="Pfam" id="PF04828">
    <property type="entry name" value="GFA"/>
    <property type="match status" value="1"/>
</dbReference>
<feature type="domain" description="CENP-V/GFA" evidence="5">
    <location>
        <begin position="4"/>
        <end position="80"/>
    </location>
</feature>
<evidence type="ECO:0000313" key="7">
    <source>
        <dbReference type="Proteomes" id="UP000012174"/>
    </source>
</evidence>
<dbReference type="InterPro" id="IPR011057">
    <property type="entry name" value="Mss4-like_sf"/>
</dbReference>
<dbReference type="InterPro" id="IPR006913">
    <property type="entry name" value="CENP-V/GFA"/>
</dbReference>
<keyword evidence="4" id="KW-0456">Lyase</keyword>
<evidence type="ECO:0000256" key="1">
    <source>
        <dbReference type="ARBA" id="ARBA00005495"/>
    </source>
</evidence>
<dbReference type="EMBL" id="KB705728">
    <property type="protein sequence ID" value="EMR71004.1"/>
    <property type="molecule type" value="Genomic_DNA"/>
</dbReference>
<dbReference type="SUPFAM" id="SSF51316">
    <property type="entry name" value="Mss4-like"/>
    <property type="match status" value="1"/>
</dbReference>
<evidence type="ECO:0000256" key="4">
    <source>
        <dbReference type="ARBA" id="ARBA00023239"/>
    </source>
</evidence>
<dbReference type="KEGG" id="ela:UCREL1_1971"/>
<evidence type="ECO:0000256" key="3">
    <source>
        <dbReference type="ARBA" id="ARBA00022833"/>
    </source>
</evidence>
<comment type="similarity">
    <text evidence="1">Belongs to the Gfa family.</text>
</comment>
<dbReference type="GO" id="GO:0046872">
    <property type="term" value="F:metal ion binding"/>
    <property type="evidence" value="ECO:0007669"/>
    <property type="project" value="UniProtKB-KW"/>
</dbReference>
<accession>M7SWN1</accession>
<dbReference type="AlphaFoldDB" id="M7SWN1"/>
<dbReference type="Proteomes" id="UP000012174">
    <property type="component" value="Unassembled WGS sequence"/>
</dbReference>
<gene>
    <name evidence="6" type="ORF">UCREL1_1971</name>
</gene>
<keyword evidence="2" id="KW-0479">Metal-binding</keyword>
<evidence type="ECO:0000313" key="6">
    <source>
        <dbReference type="EMBL" id="EMR71004.1"/>
    </source>
</evidence>